<name>A0A9D4RXA7_DREPO</name>
<evidence type="ECO:0000313" key="1">
    <source>
        <dbReference type="EMBL" id="KAH3882298.1"/>
    </source>
</evidence>
<evidence type="ECO:0000313" key="2">
    <source>
        <dbReference type="Proteomes" id="UP000828390"/>
    </source>
</evidence>
<comment type="caution">
    <text evidence="1">The sequence shown here is derived from an EMBL/GenBank/DDBJ whole genome shotgun (WGS) entry which is preliminary data.</text>
</comment>
<reference evidence="1" key="2">
    <citation type="submission" date="2020-11" db="EMBL/GenBank/DDBJ databases">
        <authorList>
            <person name="McCartney M.A."/>
            <person name="Auch B."/>
            <person name="Kono T."/>
            <person name="Mallez S."/>
            <person name="Becker A."/>
            <person name="Gohl D.M."/>
            <person name="Silverstein K.A.T."/>
            <person name="Koren S."/>
            <person name="Bechman K.B."/>
            <person name="Herman A."/>
            <person name="Abrahante J.E."/>
            <person name="Garbe J."/>
        </authorList>
    </citation>
    <scope>NUCLEOTIDE SEQUENCE</scope>
    <source>
        <strain evidence="1">Duluth1</strain>
        <tissue evidence="1">Whole animal</tissue>
    </source>
</reference>
<sequence>MHCQVSNLRARGQDFLSISKTYYINLRERLKSSPVKVAEDLDTVSEHVFGVTCKKMF</sequence>
<dbReference type="InterPro" id="IPR029068">
    <property type="entry name" value="Glyas_Bleomycin-R_OHBP_Dase"/>
</dbReference>
<gene>
    <name evidence="1" type="ORF">DPMN_006232</name>
</gene>
<reference evidence="1" key="1">
    <citation type="journal article" date="2019" name="bioRxiv">
        <title>The Genome of the Zebra Mussel, Dreissena polymorpha: A Resource for Invasive Species Research.</title>
        <authorList>
            <person name="McCartney M.A."/>
            <person name="Auch B."/>
            <person name="Kono T."/>
            <person name="Mallez S."/>
            <person name="Zhang Y."/>
            <person name="Obille A."/>
            <person name="Becker A."/>
            <person name="Abrahante J.E."/>
            <person name="Garbe J."/>
            <person name="Badalamenti J.P."/>
            <person name="Herman A."/>
            <person name="Mangelson H."/>
            <person name="Liachko I."/>
            <person name="Sullivan S."/>
            <person name="Sone E.D."/>
            <person name="Koren S."/>
            <person name="Silverstein K.A.T."/>
            <person name="Beckman K.B."/>
            <person name="Gohl D.M."/>
        </authorList>
    </citation>
    <scope>NUCLEOTIDE SEQUENCE</scope>
    <source>
        <strain evidence="1">Duluth1</strain>
        <tissue evidence="1">Whole animal</tissue>
    </source>
</reference>
<dbReference type="AlphaFoldDB" id="A0A9D4RXA7"/>
<dbReference type="Gene3D" id="3.10.180.10">
    <property type="entry name" value="2,3-Dihydroxybiphenyl 1,2-Dioxygenase, domain 1"/>
    <property type="match status" value="1"/>
</dbReference>
<organism evidence="1 2">
    <name type="scientific">Dreissena polymorpha</name>
    <name type="common">Zebra mussel</name>
    <name type="synonym">Mytilus polymorpha</name>
    <dbReference type="NCBI Taxonomy" id="45954"/>
    <lineage>
        <taxon>Eukaryota</taxon>
        <taxon>Metazoa</taxon>
        <taxon>Spiralia</taxon>
        <taxon>Lophotrochozoa</taxon>
        <taxon>Mollusca</taxon>
        <taxon>Bivalvia</taxon>
        <taxon>Autobranchia</taxon>
        <taxon>Heteroconchia</taxon>
        <taxon>Euheterodonta</taxon>
        <taxon>Imparidentia</taxon>
        <taxon>Neoheterodontei</taxon>
        <taxon>Myida</taxon>
        <taxon>Dreissenoidea</taxon>
        <taxon>Dreissenidae</taxon>
        <taxon>Dreissena</taxon>
    </lineage>
</organism>
<proteinExistence type="predicted"/>
<keyword evidence="2" id="KW-1185">Reference proteome</keyword>
<accession>A0A9D4RXA7</accession>
<protein>
    <submittedName>
        <fullName evidence="1">Uncharacterized protein</fullName>
    </submittedName>
</protein>
<dbReference type="Proteomes" id="UP000828390">
    <property type="component" value="Unassembled WGS sequence"/>
</dbReference>
<dbReference type="EMBL" id="JAIWYP010000001">
    <property type="protein sequence ID" value="KAH3882298.1"/>
    <property type="molecule type" value="Genomic_DNA"/>
</dbReference>